<dbReference type="NCBIfam" id="TIGR04131">
    <property type="entry name" value="Bac_Flav_CTERM"/>
    <property type="match status" value="1"/>
</dbReference>
<dbReference type="Pfam" id="PF13585">
    <property type="entry name" value="CHU_C"/>
    <property type="match status" value="1"/>
</dbReference>
<keyword evidence="4" id="KW-1185">Reference proteome</keyword>
<dbReference type="OrthoDB" id="1490014at2"/>
<evidence type="ECO:0000259" key="2">
    <source>
        <dbReference type="Pfam" id="PF19081"/>
    </source>
</evidence>
<evidence type="ECO:0000313" key="4">
    <source>
        <dbReference type="Proteomes" id="UP000004095"/>
    </source>
</evidence>
<proteinExistence type="predicted"/>
<feature type="domain" description="Ig-like" evidence="2">
    <location>
        <begin position="460"/>
        <end position="539"/>
    </location>
</feature>
<dbReference type="EMBL" id="AAWS01000023">
    <property type="protein sequence ID" value="EAY27501.1"/>
    <property type="molecule type" value="Genomic_DNA"/>
</dbReference>
<protein>
    <recommendedName>
        <fullName evidence="2">Ig-like domain-containing protein</fullName>
    </recommendedName>
</protein>
<dbReference type="RefSeq" id="WP_002699523.1">
    <property type="nucleotide sequence ID" value="NZ_AAWS01000023.1"/>
</dbReference>
<dbReference type="eggNOG" id="COG3291">
    <property type="taxonomic scope" value="Bacteria"/>
</dbReference>
<feature type="domain" description="Ig-like" evidence="2">
    <location>
        <begin position="711"/>
        <end position="794"/>
    </location>
</feature>
<feature type="signal peptide" evidence="1">
    <location>
        <begin position="1"/>
        <end position="23"/>
    </location>
</feature>
<feature type="chain" id="PRO_5002641794" description="Ig-like domain-containing protein" evidence="1">
    <location>
        <begin position="24"/>
        <end position="1040"/>
    </location>
</feature>
<accession>A1ZQ92</accession>
<feature type="domain" description="Ig-like" evidence="2">
    <location>
        <begin position="302"/>
        <end position="370"/>
    </location>
</feature>
<feature type="domain" description="Ig-like" evidence="2">
    <location>
        <begin position="796"/>
        <end position="876"/>
    </location>
</feature>
<dbReference type="Proteomes" id="UP000004095">
    <property type="component" value="Unassembled WGS sequence"/>
</dbReference>
<keyword evidence="1" id="KW-0732">Signal</keyword>
<sequence length="1040" mass="110963">MRKYTIACLILIISGLLTSYAQAQIVSCTDISFESGTFGAWTGQTGSIDGSGVITLPTPGLVNGRHTIMTPGVDPLVGIPTVPAGATHSVRLGNDASSKKAESMEITFTVTAAQSTFQYQYAVVLEDPNHQPHQQPGLEFNMFDALGQPIPCSSVKFVSGGNIPGFQSKGRIRYKDWTTVAVDLMPYIGQKITIKFTTNDCTLGGHFGYCYLTTGCSLQSVSVSGYCFNINGVTLSAPIGYDEYNWSDGQTGQSVFVTNPTPGDTYTVTLKSVSGCQTQASVVIPPKSPKVPEPIPVPVAPACGANLQLEASGSANGRYKWFTSTNSADSIRGEVTNIYNPPFATNSVTYYVAAVDDYGCESDKVAMSTVVLSTPLPPKMTVTDVCVQGTITFTVDETNANTYHWYKDSIGGTAFQASTDKTFTTGILSKDTTFYVSQVSAVNGCESARTKITGQVHPLPVIKVIDNKGCIGEQILLKVSGGVQGKYNWYTSKNPADIIAGANDSTYLTPPLATNTTFYVTAESTIGCTSALDSVVAQVEAPPAAPKVPGVSICSGENATVTINETNTNTFNWYNVATGGTAFQSSGAKTFTSGALTANTKYYVSQTSAAGCESSRTEVLITVNPLPPAPTVTPGKGCAGNSILLQASGSTSGIYRWYTSTNTVDSISGADSATFNTPPIYQNTTYYVAAVSNNGCVSPMTAVIADVKPTPGAPIVSSNQEVCGSGKITLTINENNTYEYRWYTDSTSTVPFKAGTEKTYTTDLLTSTTNFYVSQVGVNGCESPRTLAQAIVNPLPNAPQIIANEGCTGNSVILQISGAANGQYRWYNDSLKTSPINGVTDSLYQTPVLITSTQYYVNIVDAKGCESPLTKVPVTVHELPAPIAKQDTTVCLEDIGNLELDGGENYGHTWNTGETSRYITIAKEGLYTVTTQTVHGCERTDSIKVTTLCDPIVYIPEAFSPNGDGNNDFFKVFGRYLEHIDIMIYNRWGTLIFHSNRLDSAWNGTVKGQIANAGVFRCKVVYRGINGKNKEKQAMIHLVK</sequence>
<evidence type="ECO:0000313" key="3">
    <source>
        <dbReference type="EMBL" id="EAY27501.1"/>
    </source>
</evidence>
<name>A1ZQ92_MICM2</name>
<dbReference type="InterPro" id="IPR044023">
    <property type="entry name" value="Ig_7"/>
</dbReference>
<gene>
    <name evidence="3" type="ORF">M23134_06902</name>
</gene>
<dbReference type="InterPro" id="IPR026341">
    <property type="entry name" value="T9SS_type_B"/>
</dbReference>
<feature type="domain" description="Ig-like" evidence="2">
    <location>
        <begin position="377"/>
        <end position="458"/>
    </location>
</feature>
<feature type="domain" description="Ig-like" evidence="2">
    <location>
        <begin position="543"/>
        <end position="625"/>
    </location>
</feature>
<comment type="caution">
    <text evidence="3">The sequence shown here is derived from an EMBL/GenBank/DDBJ whole genome shotgun (WGS) entry which is preliminary data.</text>
</comment>
<dbReference type="AlphaFoldDB" id="A1ZQ92"/>
<organism evidence="3 4">
    <name type="scientific">Microscilla marina ATCC 23134</name>
    <dbReference type="NCBI Taxonomy" id="313606"/>
    <lineage>
        <taxon>Bacteria</taxon>
        <taxon>Pseudomonadati</taxon>
        <taxon>Bacteroidota</taxon>
        <taxon>Cytophagia</taxon>
        <taxon>Cytophagales</taxon>
        <taxon>Microscillaceae</taxon>
        <taxon>Microscilla</taxon>
    </lineage>
</organism>
<reference evidence="3 4" key="1">
    <citation type="submission" date="2007-01" db="EMBL/GenBank/DDBJ databases">
        <authorList>
            <person name="Haygood M."/>
            <person name="Podell S."/>
            <person name="Anderson C."/>
            <person name="Hopkinson B."/>
            <person name="Roe K."/>
            <person name="Barbeau K."/>
            <person name="Gaasterland T."/>
            <person name="Ferriera S."/>
            <person name="Johnson J."/>
            <person name="Kravitz S."/>
            <person name="Beeson K."/>
            <person name="Sutton G."/>
            <person name="Rogers Y.-H."/>
            <person name="Friedman R."/>
            <person name="Frazier M."/>
            <person name="Venter J.C."/>
        </authorList>
    </citation>
    <scope>NUCLEOTIDE SEQUENCE [LARGE SCALE GENOMIC DNA]</scope>
    <source>
        <strain evidence="3 4">ATCC 23134</strain>
    </source>
</reference>
<evidence type="ECO:0000256" key="1">
    <source>
        <dbReference type="SAM" id="SignalP"/>
    </source>
</evidence>
<dbReference type="Pfam" id="PF19081">
    <property type="entry name" value="Ig_7"/>
    <property type="match status" value="7"/>
</dbReference>
<feature type="domain" description="Ig-like" evidence="2">
    <location>
        <begin position="627"/>
        <end position="709"/>
    </location>
</feature>